<reference evidence="3" key="4">
    <citation type="submission" date="2019-03" db="UniProtKB">
        <authorList>
            <consortium name="EnsemblPlants"/>
        </authorList>
    </citation>
    <scope>IDENTIFICATION</scope>
</reference>
<dbReference type="PANTHER" id="PTHR33494:SF13">
    <property type="match status" value="1"/>
</dbReference>
<dbReference type="Pfam" id="PF24818">
    <property type="entry name" value="PH_TRF2_HOY1"/>
    <property type="match status" value="1"/>
</dbReference>
<reference evidence="4" key="1">
    <citation type="journal article" date="2014" name="Science">
        <title>Ancient hybridizations among the ancestral genomes of bread wheat.</title>
        <authorList>
            <consortium name="International Wheat Genome Sequencing Consortium,"/>
            <person name="Marcussen T."/>
            <person name="Sandve S.R."/>
            <person name="Heier L."/>
            <person name="Spannagl M."/>
            <person name="Pfeifer M."/>
            <person name="Jakobsen K.S."/>
            <person name="Wulff B.B."/>
            <person name="Steuernagel B."/>
            <person name="Mayer K.F."/>
            <person name="Olsen O.A."/>
        </authorList>
    </citation>
    <scope>NUCLEOTIDE SEQUENCE [LARGE SCALE GENOMIC DNA]</scope>
    <source>
        <strain evidence="4">cv. AL8/78</strain>
    </source>
</reference>
<reference evidence="3" key="3">
    <citation type="journal article" date="2017" name="Nature">
        <title>Genome sequence of the progenitor of the wheat D genome Aegilops tauschii.</title>
        <authorList>
            <person name="Luo M.C."/>
            <person name="Gu Y.Q."/>
            <person name="Puiu D."/>
            <person name="Wang H."/>
            <person name="Twardziok S.O."/>
            <person name="Deal K.R."/>
            <person name="Huo N."/>
            <person name="Zhu T."/>
            <person name="Wang L."/>
            <person name="Wang Y."/>
            <person name="McGuire P.E."/>
            <person name="Liu S."/>
            <person name="Long H."/>
            <person name="Ramasamy R.K."/>
            <person name="Rodriguez J.C."/>
            <person name="Van S.L."/>
            <person name="Yuan L."/>
            <person name="Wang Z."/>
            <person name="Xia Z."/>
            <person name="Xiao L."/>
            <person name="Anderson O.D."/>
            <person name="Ouyang S."/>
            <person name="Liang Y."/>
            <person name="Zimin A.V."/>
            <person name="Pertea G."/>
            <person name="Qi P."/>
            <person name="Bennetzen J.L."/>
            <person name="Dai X."/>
            <person name="Dawson M.W."/>
            <person name="Muller H.G."/>
            <person name="Kugler K."/>
            <person name="Rivarola-Duarte L."/>
            <person name="Spannagl M."/>
            <person name="Mayer K.F.X."/>
            <person name="Lu F.H."/>
            <person name="Bevan M.W."/>
            <person name="Leroy P."/>
            <person name="Li P."/>
            <person name="You F.M."/>
            <person name="Sun Q."/>
            <person name="Liu Z."/>
            <person name="Lyons E."/>
            <person name="Wicker T."/>
            <person name="Salzberg S.L."/>
            <person name="Devos K.M."/>
            <person name="Dvorak J."/>
        </authorList>
    </citation>
    <scope>NUCLEOTIDE SEQUENCE [LARGE SCALE GENOMIC DNA]</scope>
    <source>
        <strain evidence="3">cv. AL8/78</strain>
    </source>
</reference>
<dbReference type="AlphaFoldDB" id="A0A453KGZ0"/>
<feature type="compositionally biased region" description="Polar residues" evidence="1">
    <location>
        <begin position="105"/>
        <end position="120"/>
    </location>
</feature>
<sequence>RSNPASSSSPPPPRYLFPSSTPHPSSLACSNSSSPPYNNHLNGVLPHLRLELQRMVHLPHMGKLRRGVKEEAVDDDGGAAGAAGAEASPFHKRSRLAQQQQPQQWSTGGASVSNQQSTQHDFLEEPSPLGLRLKKSPSLVDLIQMKLVQAGKAKDAQHGGTASASEKLKASNFPGSVLRIGSWEWVSRYEGDLVVKCYFAKHKLVWEVLDGGLKSKIEIQWSDICALKVVCPETEPGTLEIALSRQPLFFRETNPQPRKHTLWQATSDFTAGQASRHRRHFLQCAPGMMNKHVEKLVHCDPRLCSLSQQNDITLENPYFESRSSIFEDPDDVKCQNFVHNKDDDDQLTPQRFRELLQHHSASGRIDAEERQEAGTSDGLARDFSNSVADGQVIKQDDGSSVGEPHTSILLSWNGFKLPGIQRSMSKSEIANHIGHHIYRHMYSGDLPAADGGAGTSGKLAIDDITRYLLNDSQILDSGNDSTGKLAFDEMTRQLLNDSQITIAADERMLMSRVNSLCSLIHRDSCTGQVNPGVHSDNNEIYERKPQAYAPPVEGDSGNGSLPPRQEPFGDLLTHLPRISSFPHFL</sequence>
<dbReference type="Proteomes" id="UP000015105">
    <property type="component" value="Chromosome 5D"/>
</dbReference>
<dbReference type="STRING" id="200361.A0A453KGZ0"/>
<feature type="domain" description="TRF2/HOY1 PH-like" evidence="2">
    <location>
        <begin position="172"/>
        <end position="290"/>
    </location>
</feature>
<feature type="region of interest" description="Disordered" evidence="1">
    <location>
        <begin position="359"/>
        <end position="386"/>
    </location>
</feature>
<keyword evidence="4" id="KW-1185">Reference proteome</keyword>
<evidence type="ECO:0000256" key="1">
    <source>
        <dbReference type="SAM" id="MobiDB-lite"/>
    </source>
</evidence>
<dbReference type="PANTHER" id="PTHR33494">
    <property type="entry name" value="OS02G0793800 PROTEIN"/>
    <property type="match status" value="1"/>
</dbReference>
<organism evidence="3 4">
    <name type="scientific">Aegilops tauschii subsp. strangulata</name>
    <name type="common">Goatgrass</name>
    <dbReference type="NCBI Taxonomy" id="200361"/>
    <lineage>
        <taxon>Eukaryota</taxon>
        <taxon>Viridiplantae</taxon>
        <taxon>Streptophyta</taxon>
        <taxon>Embryophyta</taxon>
        <taxon>Tracheophyta</taxon>
        <taxon>Spermatophyta</taxon>
        <taxon>Magnoliopsida</taxon>
        <taxon>Liliopsida</taxon>
        <taxon>Poales</taxon>
        <taxon>Poaceae</taxon>
        <taxon>BOP clade</taxon>
        <taxon>Pooideae</taxon>
        <taxon>Triticodae</taxon>
        <taxon>Triticeae</taxon>
        <taxon>Triticinae</taxon>
        <taxon>Aegilops</taxon>
    </lineage>
</organism>
<reference evidence="4" key="2">
    <citation type="journal article" date="2017" name="Nat. Plants">
        <title>The Aegilops tauschii genome reveals multiple impacts of transposons.</title>
        <authorList>
            <person name="Zhao G."/>
            <person name="Zou C."/>
            <person name="Li K."/>
            <person name="Wang K."/>
            <person name="Li T."/>
            <person name="Gao L."/>
            <person name="Zhang X."/>
            <person name="Wang H."/>
            <person name="Yang Z."/>
            <person name="Liu X."/>
            <person name="Jiang W."/>
            <person name="Mao L."/>
            <person name="Kong X."/>
            <person name="Jiao Y."/>
            <person name="Jia J."/>
        </authorList>
    </citation>
    <scope>NUCLEOTIDE SEQUENCE [LARGE SCALE GENOMIC DNA]</scope>
    <source>
        <strain evidence="4">cv. AL8/78</strain>
    </source>
</reference>
<accession>A0A453KGZ0</accession>
<reference evidence="3" key="5">
    <citation type="journal article" date="2021" name="G3 (Bethesda)">
        <title>Aegilops tauschii genome assembly Aet v5.0 features greater sequence contiguity and improved annotation.</title>
        <authorList>
            <person name="Wang L."/>
            <person name="Zhu T."/>
            <person name="Rodriguez J.C."/>
            <person name="Deal K.R."/>
            <person name="Dubcovsky J."/>
            <person name="McGuire P.E."/>
            <person name="Lux T."/>
            <person name="Spannagl M."/>
            <person name="Mayer K.F.X."/>
            <person name="Baldrich P."/>
            <person name="Meyers B.C."/>
            <person name="Huo N."/>
            <person name="Gu Y.Q."/>
            <person name="Zhou H."/>
            <person name="Devos K.M."/>
            <person name="Bennetzen J.L."/>
            <person name="Unver T."/>
            <person name="Budak H."/>
            <person name="Gulick P.J."/>
            <person name="Galiba G."/>
            <person name="Kalapos B."/>
            <person name="Nelson D.R."/>
            <person name="Li P."/>
            <person name="You F.M."/>
            <person name="Luo M.C."/>
            <person name="Dvorak J."/>
        </authorList>
    </citation>
    <scope>NUCLEOTIDE SEQUENCE [LARGE SCALE GENOMIC DNA]</scope>
    <source>
        <strain evidence="3">cv. AL8/78</strain>
    </source>
</reference>
<dbReference type="Gramene" id="AET5Gv20413000.3">
    <property type="protein sequence ID" value="AET5Gv20413000.3"/>
    <property type="gene ID" value="AET5Gv20413000"/>
</dbReference>
<proteinExistence type="predicted"/>
<feature type="region of interest" description="Disordered" evidence="1">
    <location>
        <begin position="548"/>
        <end position="569"/>
    </location>
</feature>
<evidence type="ECO:0000259" key="2">
    <source>
        <dbReference type="Pfam" id="PF24818"/>
    </source>
</evidence>
<feature type="region of interest" description="Disordered" evidence="1">
    <location>
        <begin position="1"/>
        <end position="34"/>
    </location>
</feature>
<dbReference type="InterPro" id="IPR057939">
    <property type="entry name" value="TRF2_HOY1_PH"/>
</dbReference>
<feature type="region of interest" description="Disordered" evidence="1">
    <location>
        <begin position="69"/>
        <end position="129"/>
    </location>
</feature>
<evidence type="ECO:0000313" key="4">
    <source>
        <dbReference type="Proteomes" id="UP000015105"/>
    </source>
</evidence>
<dbReference type="EnsemblPlants" id="AET5Gv20413000.3">
    <property type="protein sequence ID" value="AET5Gv20413000.3"/>
    <property type="gene ID" value="AET5Gv20413000"/>
</dbReference>
<protein>
    <recommendedName>
        <fullName evidence="2">TRF2/HOY1 PH-like domain-containing protein</fullName>
    </recommendedName>
</protein>
<feature type="compositionally biased region" description="Low complexity" evidence="1">
    <location>
        <begin position="16"/>
        <end position="34"/>
    </location>
</feature>
<evidence type="ECO:0000313" key="3">
    <source>
        <dbReference type="EnsemblPlants" id="AET5Gv20413000.3"/>
    </source>
</evidence>
<name>A0A453KGZ0_AEGTS</name>